<evidence type="ECO:0000313" key="3">
    <source>
        <dbReference type="Proteomes" id="UP001057522"/>
    </source>
</evidence>
<dbReference type="Proteomes" id="UP001057522">
    <property type="component" value="Unassembled WGS sequence"/>
</dbReference>
<dbReference type="Pfam" id="PF18050">
    <property type="entry name" value="Cyclophil_like2"/>
    <property type="match status" value="1"/>
</dbReference>
<dbReference type="InterPro" id="IPR041183">
    <property type="entry name" value="Cyclophilin-like"/>
</dbReference>
<evidence type="ECO:0000259" key="1">
    <source>
        <dbReference type="Pfam" id="PF18050"/>
    </source>
</evidence>
<dbReference type="RefSeq" id="WP_250604964.1">
    <property type="nucleotide sequence ID" value="NZ_JAMOKX010000007.1"/>
</dbReference>
<keyword evidence="3" id="KW-1185">Reference proteome</keyword>
<accession>A0ABT0TVW8</accession>
<dbReference type="EMBL" id="JAMOKX010000007">
    <property type="protein sequence ID" value="MCL9820061.1"/>
    <property type="molecule type" value="Genomic_DNA"/>
</dbReference>
<proteinExistence type="predicted"/>
<sequence>MIITMEIINETKQKEKTLYIELEENVASKELIKQLPLELEFSDYANKEKVAHLPCNLSVKNTPNYNPQIGDFFYFSPWGNIGIFYGKQPPFNGLVYLGKILQSNLGENEIETLREIKQDFKAIIKAK</sequence>
<protein>
    <submittedName>
        <fullName evidence="2">Cyclophilin-like fold protein</fullName>
    </submittedName>
</protein>
<organism evidence="2 3">
    <name type="scientific">Helicobacter colisuis</name>
    <dbReference type="NCBI Taxonomy" id="2949739"/>
    <lineage>
        <taxon>Bacteria</taxon>
        <taxon>Pseudomonadati</taxon>
        <taxon>Campylobacterota</taxon>
        <taxon>Epsilonproteobacteria</taxon>
        <taxon>Campylobacterales</taxon>
        <taxon>Helicobacteraceae</taxon>
        <taxon>Helicobacter</taxon>
    </lineage>
</organism>
<gene>
    <name evidence="2" type="ORF">NCR95_07790</name>
</gene>
<feature type="domain" description="Cyclophilin-like" evidence="1">
    <location>
        <begin position="15"/>
        <end position="124"/>
    </location>
</feature>
<dbReference type="Gene3D" id="2.40.100.20">
    <property type="match status" value="1"/>
</dbReference>
<name>A0ABT0TVW8_9HELI</name>
<comment type="caution">
    <text evidence="2">The sequence shown here is derived from an EMBL/GenBank/DDBJ whole genome shotgun (WGS) entry which is preliminary data.</text>
</comment>
<dbReference type="InterPro" id="IPR029000">
    <property type="entry name" value="Cyclophilin-like_dom_sf"/>
</dbReference>
<dbReference type="SUPFAM" id="SSF50891">
    <property type="entry name" value="Cyclophilin-like"/>
    <property type="match status" value="1"/>
</dbReference>
<reference evidence="2" key="1">
    <citation type="submission" date="2022-06" db="EMBL/GenBank/DDBJ databases">
        <title>Helicobacter colisuis sp. nov.</title>
        <authorList>
            <person name="Papic B."/>
            <person name="Gruntar I."/>
        </authorList>
    </citation>
    <scope>NUCLEOTIDE SEQUENCE</scope>
    <source>
        <strain evidence="2">11154-15</strain>
    </source>
</reference>
<evidence type="ECO:0000313" key="2">
    <source>
        <dbReference type="EMBL" id="MCL9820061.1"/>
    </source>
</evidence>